<evidence type="ECO:0000259" key="1">
    <source>
        <dbReference type="Pfam" id="PF08241"/>
    </source>
</evidence>
<dbReference type="RefSeq" id="WP_164847815.1">
    <property type="nucleotide sequence ID" value="NZ_SACY01000001.1"/>
</dbReference>
<gene>
    <name evidence="2" type="ORF">EOJ36_02435</name>
</gene>
<dbReference type="PANTHER" id="PTHR43591">
    <property type="entry name" value="METHYLTRANSFERASE"/>
    <property type="match status" value="1"/>
</dbReference>
<protein>
    <submittedName>
        <fullName evidence="2">Class I SAM-dependent methyltransferase</fullName>
    </submittedName>
</protein>
<dbReference type="GO" id="GO:0032259">
    <property type="term" value="P:methylation"/>
    <property type="evidence" value="ECO:0007669"/>
    <property type="project" value="UniProtKB-KW"/>
</dbReference>
<dbReference type="InterPro" id="IPR013216">
    <property type="entry name" value="Methyltransf_11"/>
</dbReference>
<dbReference type="CDD" id="cd02440">
    <property type="entry name" value="AdoMet_MTases"/>
    <property type="match status" value="1"/>
</dbReference>
<proteinExistence type="predicted"/>
<keyword evidence="2" id="KW-0808">Transferase</keyword>
<dbReference type="Gene3D" id="3.40.50.150">
    <property type="entry name" value="Vaccinia Virus protein VP39"/>
    <property type="match status" value="1"/>
</dbReference>
<accession>A0A437PXA7</accession>
<keyword evidence="3" id="KW-1185">Reference proteome</keyword>
<sequence>MNNYFSGNFLYGDDFNENQISVWYEEELEYAKLYPNEGLSEEYPYHQLNILNGFNYLPSNQTFDTVVSFGGGFCEELSPIKNKLKKIYVIEPSDNLTQLENFGIPLNYIKPSIKGNIPLESNSVDLITCFGVLHHIPNVSYVMAELYRILKPGGYILIREPIKSMGDWTKFRPGLTKNERGIPKKIFDKIIIESGFGIIKSSYCFTKPLDLFWVKIFKNHPYNDKRYIYLDRFLGKILSLNYRYHSKNTLNKIGPACNFYVLKK</sequence>
<dbReference type="GO" id="GO:0008757">
    <property type="term" value="F:S-adenosylmethionine-dependent methyltransferase activity"/>
    <property type="evidence" value="ECO:0007669"/>
    <property type="project" value="InterPro"/>
</dbReference>
<name>A0A437PXA7_9BACT</name>
<reference evidence="2 3" key="1">
    <citation type="submission" date="2019-01" db="EMBL/GenBank/DDBJ databases">
        <authorList>
            <person name="Chen W.-M."/>
        </authorList>
    </citation>
    <scope>NUCLEOTIDE SEQUENCE [LARGE SCALE GENOMIC DNA]</scope>
    <source>
        <strain evidence="2 3">FSY-15</strain>
    </source>
</reference>
<keyword evidence="2" id="KW-0489">Methyltransferase</keyword>
<dbReference type="EMBL" id="SACY01000001">
    <property type="protein sequence ID" value="RVU26873.1"/>
    <property type="molecule type" value="Genomic_DNA"/>
</dbReference>
<dbReference type="InterPro" id="IPR029063">
    <property type="entry name" value="SAM-dependent_MTases_sf"/>
</dbReference>
<evidence type="ECO:0000313" key="2">
    <source>
        <dbReference type="EMBL" id="RVU26873.1"/>
    </source>
</evidence>
<organism evidence="2 3">
    <name type="scientific">Sandaracinomonas limnophila</name>
    <dbReference type="NCBI Taxonomy" id="1862386"/>
    <lineage>
        <taxon>Bacteria</taxon>
        <taxon>Pseudomonadati</taxon>
        <taxon>Bacteroidota</taxon>
        <taxon>Cytophagia</taxon>
        <taxon>Cytophagales</taxon>
        <taxon>Flectobacillaceae</taxon>
        <taxon>Sandaracinomonas</taxon>
    </lineage>
</organism>
<dbReference type="AlphaFoldDB" id="A0A437PXA7"/>
<dbReference type="Pfam" id="PF08241">
    <property type="entry name" value="Methyltransf_11"/>
    <property type="match status" value="1"/>
</dbReference>
<dbReference type="SUPFAM" id="SSF53335">
    <property type="entry name" value="S-adenosyl-L-methionine-dependent methyltransferases"/>
    <property type="match status" value="1"/>
</dbReference>
<feature type="domain" description="Methyltransferase type 11" evidence="1">
    <location>
        <begin position="69"/>
        <end position="158"/>
    </location>
</feature>
<dbReference type="Proteomes" id="UP000282832">
    <property type="component" value="Unassembled WGS sequence"/>
</dbReference>
<evidence type="ECO:0000313" key="3">
    <source>
        <dbReference type="Proteomes" id="UP000282832"/>
    </source>
</evidence>
<comment type="caution">
    <text evidence="2">The sequence shown here is derived from an EMBL/GenBank/DDBJ whole genome shotgun (WGS) entry which is preliminary data.</text>
</comment>